<name>H5XNW7_9PSEU</name>
<dbReference type="OrthoDB" id="3636570at2"/>
<dbReference type="RefSeq" id="WP_005457786.1">
    <property type="nucleotide sequence ID" value="NZ_CM001440.1"/>
</dbReference>
<evidence type="ECO:0008006" key="7">
    <source>
        <dbReference type="Google" id="ProtNLM"/>
    </source>
</evidence>
<gene>
    <name evidence="5" type="ORF">SaccyDRAFT_3343</name>
</gene>
<evidence type="ECO:0000313" key="6">
    <source>
        <dbReference type="Proteomes" id="UP000002791"/>
    </source>
</evidence>
<dbReference type="HOGENOM" id="CLU_088487_0_1_11"/>
<protein>
    <recommendedName>
        <fullName evidence="7">EspG family</fullName>
    </recommendedName>
</protein>
<dbReference type="Proteomes" id="UP000002791">
    <property type="component" value="Chromosome"/>
</dbReference>
<keyword evidence="4" id="KW-0143">Chaperone</keyword>
<evidence type="ECO:0000313" key="5">
    <source>
        <dbReference type="EMBL" id="EHR62177.1"/>
    </source>
</evidence>
<comment type="subcellular location">
    <subcellularLocation>
        <location evidence="1">Cytoplasm</location>
    </subcellularLocation>
</comment>
<accession>H5XNW7</accession>
<evidence type="ECO:0000256" key="4">
    <source>
        <dbReference type="ARBA" id="ARBA00023186"/>
    </source>
</evidence>
<evidence type="ECO:0000256" key="1">
    <source>
        <dbReference type="ARBA" id="ARBA00004496"/>
    </source>
</evidence>
<sequence length="253" mass="26520">MIRVSASAFDILWSDLGHSGSPAPLAVRSVGQTDHERARIRAEVYANLAERGLVRGGELDPELRERFDLLAGASLVVECEALADLADPEPLRAVAAVVRDRGVLAVQPRRTVALTAIRAGEVFGAVVGVLPDFGAGPGMGVSLPASALATVADAAVEHSASRRARVFEQQSREAMAVQSRPVLAAGQFSVRVRRGTGLHRIGGLSWFVTDAGGYLGTVSEGRAGESWLSLVPADPPRIATRLADLVDEAESSG</sequence>
<proteinExistence type="inferred from homology"/>
<evidence type="ECO:0000256" key="2">
    <source>
        <dbReference type="ARBA" id="ARBA00006411"/>
    </source>
</evidence>
<dbReference type="EMBL" id="CM001440">
    <property type="protein sequence ID" value="EHR62177.1"/>
    <property type="molecule type" value="Genomic_DNA"/>
</dbReference>
<dbReference type="Pfam" id="PF14011">
    <property type="entry name" value="ESX-1_EspG"/>
    <property type="match status" value="1"/>
</dbReference>
<organism evidence="5 6">
    <name type="scientific">Saccharomonospora cyanea NA-134</name>
    <dbReference type="NCBI Taxonomy" id="882082"/>
    <lineage>
        <taxon>Bacteria</taxon>
        <taxon>Bacillati</taxon>
        <taxon>Actinomycetota</taxon>
        <taxon>Actinomycetes</taxon>
        <taxon>Pseudonocardiales</taxon>
        <taxon>Pseudonocardiaceae</taxon>
        <taxon>Saccharomonospora</taxon>
    </lineage>
</organism>
<evidence type="ECO:0000256" key="3">
    <source>
        <dbReference type="ARBA" id="ARBA00022490"/>
    </source>
</evidence>
<reference evidence="5 6" key="1">
    <citation type="submission" date="2011-11" db="EMBL/GenBank/DDBJ databases">
        <title>The Noncontiguous Finished sequence of Saccharomonospora cyanea NA-134.</title>
        <authorList>
            <consortium name="US DOE Joint Genome Institute"/>
            <person name="Lucas S."/>
            <person name="Han J."/>
            <person name="Lapidus A."/>
            <person name="Cheng J.-F."/>
            <person name="Goodwin L."/>
            <person name="Pitluck S."/>
            <person name="Peters L."/>
            <person name="Ovchinnikova G."/>
            <person name="Lu M."/>
            <person name="Detter J.C."/>
            <person name="Han C."/>
            <person name="Tapia R."/>
            <person name="Land M."/>
            <person name="Hauser L."/>
            <person name="Kyrpides N."/>
            <person name="Ivanova N."/>
            <person name="Pagani I."/>
            <person name="Brambilla E.-M."/>
            <person name="Klenk H.-P."/>
            <person name="Woyke T."/>
        </authorList>
    </citation>
    <scope>NUCLEOTIDE SEQUENCE [LARGE SCALE GENOMIC DNA]</scope>
    <source>
        <strain evidence="5 6">NA-134</strain>
    </source>
</reference>
<dbReference type="STRING" id="882082.SaccyDRAFT_3343"/>
<keyword evidence="6" id="KW-1185">Reference proteome</keyword>
<dbReference type="AlphaFoldDB" id="H5XNW7"/>
<dbReference type="eggNOG" id="ENOG5033PCE">
    <property type="taxonomic scope" value="Bacteria"/>
</dbReference>
<comment type="similarity">
    <text evidence="2">Belongs to the EspG family.</text>
</comment>
<dbReference type="InterPro" id="IPR025734">
    <property type="entry name" value="EspG"/>
</dbReference>
<keyword evidence="3" id="KW-0963">Cytoplasm</keyword>